<sequence>MATAASFFCLGLFFSSITVLFWGMLPIALKLSGGFSDPITLTWLRFTVAGAILLLWQWQRGKLGEFRSLSRNHWLRLFAAGSFLIVNYTLFAWSLDFMHPGSAQLSFQTSPLLLALGSLIFLKEQVRWQQWLCFAVLAAGMIIFFHPVLRGDLPGDSSTIALGFGIVQVSAASWCVYALLQKSLYHRLSSANILLAIYLFALVVMLPFTHPAELVLMSTTDMLIAGFCCLNTVIAYGAFAQAMRYWQTVQVSAAVALTPIAAFILTEVSVSLSWWPEVITSSHADSLSLFGMGLVVSAAITVQLLSVQFAKQANRRAAAIQLTAETKTLT</sequence>
<proteinExistence type="predicted"/>
<evidence type="ECO:0000259" key="2">
    <source>
        <dbReference type="Pfam" id="PF00892"/>
    </source>
</evidence>
<feature type="transmembrane region" description="Helical" evidence="1">
    <location>
        <begin position="7"/>
        <end position="29"/>
    </location>
</feature>
<keyword evidence="4" id="KW-1185">Reference proteome</keyword>
<protein>
    <submittedName>
        <fullName evidence="3">DMT family transporter</fullName>
    </submittedName>
</protein>
<feature type="transmembrane region" description="Helical" evidence="1">
    <location>
        <begin position="41"/>
        <end position="58"/>
    </location>
</feature>
<dbReference type="EMBL" id="VFRR01000007">
    <property type="protein sequence ID" value="TPE54173.1"/>
    <property type="molecule type" value="Genomic_DNA"/>
</dbReference>
<feature type="transmembrane region" description="Helical" evidence="1">
    <location>
        <begin position="160"/>
        <end position="180"/>
    </location>
</feature>
<dbReference type="PANTHER" id="PTHR22911:SF134">
    <property type="entry name" value="DMT FAMILY TRANSPORTER"/>
    <property type="match status" value="1"/>
</dbReference>
<feature type="domain" description="EamA" evidence="2">
    <location>
        <begin position="167"/>
        <end position="266"/>
    </location>
</feature>
<evidence type="ECO:0000256" key="1">
    <source>
        <dbReference type="SAM" id="Phobius"/>
    </source>
</evidence>
<feature type="transmembrane region" description="Helical" evidence="1">
    <location>
        <begin position="131"/>
        <end position="148"/>
    </location>
</feature>
<keyword evidence="1" id="KW-1133">Transmembrane helix</keyword>
<dbReference type="SUPFAM" id="SSF103481">
    <property type="entry name" value="Multidrug resistance efflux transporter EmrE"/>
    <property type="match status" value="1"/>
</dbReference>
<dbReference type="AlphaFoldDB" id="A0A501WWT7"/>
<dbReference type="InterPro" id="IPR000620">
    <property type="entry name" value="EamA_dom"/>
</dbReference>
<name>A0A501WWT7_9GAMM</name>
<keyword evidence="1" id="KW-0812">Transmembrane</keyword>
<keyword evidence="1" id="KW-0472">Membrane</keyword>
<dbReference type="OrthoDB" id="8479066at2"/>
<feature type="transmembrane region" description="Helical" evidence="1">
    <location>
        <begin position="222"/>
        <end position="239"/>
    </location>
</feature>
<dbReference type="Pfam" id="PF00892">
    <property type="entry name" value="EamA"/>
    <property type="match status" value="2"/>
</dbReference>
<evidence type="ECO:0000313" key="4">
    <source>
        <dbReference type="Proteomes" id="UP000315901"/>
    </source>
</evidence>
<gene>
    <name evidence="3" type="ORF">FJM67_05395</name>
</gene>
<feature type="transmembrane region" description="Helical" evidence="1">
    <location>
        <begin position="74"/>
        <end position="93"/>
    </location>
</feature>
<feature type="transmembrane region" description="Helical" evidence="1">
    <location>
        <begin position="192"/>
        <end position="210"/>
    </location>
</feature>
<evidence type="ECO:0000313" key="3">
    <source>
        <dbReference type="EMBL" id="TPE54173.1"/>
    </source>
</evidence>
<comment type="caution">
    <text evidence="3">The sequence shown here is derived from an EMBL/GenBank/DDBJ whole genome shotgun (WGS) entry which is preliminary data.</text>
</comment>
<accession>A0A501WWT7</accession>
<organism evidence="3 4">
    <name type="scientific">Maribrevibacterium harenarium</name>
    <dbReference type="NCBI Taxonomy" id="2589817"/>
    <lineage>
        <taxon>Bacteria</taxon>
        <taxon>Pseudomonadati</taxon>
        <taxon>Pseudomonadota</taxon>
        <taxon>Gammaproteobacteria</taxon>
        <taxon>Oceanospirillales</taxon>
        <taxon>Oceanospirillaceae</taxon>
        <taxon>Maribrevibacterium</taxon>
    </lineage>
</organism>
<feature type="domain" description="EamA" evidence="2">
    <location>
        <begin position="11"/>
        <end position="144"/>
    </location>
</feature>
<feature type="transmembrane region" description="Helical" evidence="1">
    <location>
        <begin position="105"/>
        <end position="122"/>
    </location>
</feature>
<dbReference type="PANTHER" id="PTHR22911">
    <property type="entry name" value="ACYL-MALONYL CONDENSING ENZYME-RELATED"/>
    <property type="match status" value="1"/>
</dbReference>
<dbReference type="Gene3D" id="1.10.3730.20">
    <property type="match status" value="1"/>
</dbReference>
<feature type="transmembrane region" description="Helical" evidence="1">
    <location>
        <begin position="287"/>
        <end position="307"/>
    </location>
</feature>
<feature type="transmembrane region" description="Helical" evidence="1">
    <location>
        <begin position="251"/>
        <end position="275"/>
    </location>
</feature>
<dbReference type="Proteomes" id="UP000315901">
    <property type="component" value="Unassembled WGS sequence"/>
</dbReference>
<reference evidence="3 4" key="1">
    <citation type="submission" date="2019-06" db="EMBL/GenBank/DDBJ databases">
        <title>A novel bacterium of genus Marinomonas, isolated from coastal sand.</title>
        <authorList>
            <person name="Huang H."/>
            <person name="Mo K."/>
            <person name="Hu Y."/>
        </authorList>
    </citation>
    <scope>NUCLEOTIDE SEQUENCE [LARGE SCALE GENOMIC DNA]</scope>
    <source>
        <strain evidence="3 4">HB171799</strain>
    </source>
</reference>
<dbReference type="GO" id="GO:0016020">
    <property type="term" value="C:membrane"/>
    <property type="evidence" value="ECO:0007669"/>
    <property type="project" value="InterPro"/>
</dbReference>
<dbReference type="InterPro" id="IPR037185">
    <property type="entry name" value="EmrE-like"/>
</dbReference>